<comment type="caution">
    <text evidence="10">The sequence shown here is derived from an EMBL/GenBank/DDBJ whole genome shotgun (WGS) entry which is preliminary data.</text>
</comment>
<feature type="transmembrane region" description="Helical" evidence="8">
    <location>
        <begin position="68"/>
        <end position="86"/>
    </location>
</feature>
<comment type="similarity">
    <text evidence="2 8">Belongs to the 4-toluene sulfonate uptake permease (TSUP) (TC 2.A.102) family.</text>
</comment>
<feature type="transmembrane region" description="Helical" evidence="8">
    <location>
        <begin position="92"/>
        <end position="110"/>
    </location>
</feature>
<accession>A0A652YP47</accession>
<keyword evidence="5 8" id="KW-0812">Transmembrane</keyword>
<keyword evidence="4 8" id="KW-1003">Cell membrane</keyword>
<proteinExistence type="inferred from homology"/>
<sequence length="239" mass="24073">MILLLVACVLVASSAIQSATGSGFGLIAGPALILIAPWLVPAPLLILTIPIMLMVAARERGHCDTRTVGIATATMIPGIAAGLWVIQRVETASVQLLVAVLALAAGAVMLAGKSVTGSRRTLAGAGAAAGFMGALAAMPGPPLSLTYRPNDAAALRSTLSTIFLVMAAATLIALQFQIGVTGSELLAALALSPLLVCGHLLGSYLARRISLAVLSRTTTYIILAAATVLLAKSVAGLAM</sequence>
<keyword evidence="9" id="KW-0732">Signal</keyword>
<feature type="transmembrane region" description="Helical" evidence="8">
    <location>
        <begin position="186"/>
        <end position="206"/>
    </location>
</feature>
<protein>
    <recommendedName>
        <fullName evidence="8">Probable membrane transporter protein</fullName>
    </recommendedName>
</protein>
<keyword evidence="6 8" id="KW-1133">Transmembrane helix</keyword>
<organism evidence="10">
    <name type="scientific">Nocardia globerula</name>
    <dbReference type="NCBI Taxonomy" id="1818"/>
    <lineage>
        <taxon>Bacteria</taxon>
        <taxon>Bacillati</taxon>
        <taxon>Actinomycetota</taxon>
        <taxon>Actinomycetes</taxon>
        <taxon>Mycobacteriales</taxon>
        <taxon>Nocardiaceae</taxon>
        <taxon>Nocardia</taxon>
    </lineage>
</organism>
<evidence type="ECO:0000256" key="4">
    <source>
        <dbReference type="ARBA" id="ARBA00022475"/>
    </source>
</evidence>
<dbReference type="GO" id="GO:0005886">
    <property type="term" value="C:plasma membrane"/>
    <property type="evidence" value="ECO:0007669"/>
    <property type="project" value="UniProtKB-SubCell"/>
</dbReference>
<comment type="subcellular location">
    <subcellularLocation>
        <location evidence="1 8">Cell membrane</location>
        <topology evidence="1 8">Multi-pass membrane protein</topology>
    </subcellularLocation>
</comment>
<feature type="transmembrane region" description="Helical" evidence="8">
    <location>
        <begin position="122"/>
        <end position="141"/>
    </location>
</feature>
<evidence type="ECO:0000256" key="8">
    <source>
        <dbReference type="RuleBase" id="RU363041"/>
    </source>
</evidence>
<dbReference type="InterPro" id="IPR002781">
    <property type="entry name" value="TM_pro_TauE-like"/>
</dbReference>
<dbReference type="InterPro" id="IPR052017">
    <property type="entry name" value="TSUP"/>
</dbReference>
<evidence type="ECO:0000256" key="6">
    <source>
        <dbReference type="ARBA" id="ARBA00022989"/>
    </source>
</evidence>
<evidence type="ECO:0000256" key="2">
    <source>
        <dbReference type="ARBA" id="ARBA00009142"/>
    </source>
</evidence>
<keyword evidence="3" id="KW-0813">Transport</keyword>
<evidence type="ECO:0000256" key="1">
    <source>
        <dbReference type="ARBA" id="ARBA00004651"/>
    </source>
</evidence>
<evidence type="ECO:0000313" key="10">
    <source>
        <dbReference type="EMBL" id="TYQ03784.1"/>
    </source>
</evidence>
<reference evidence="10" key="1">
    <citation type="submission" date="2019-07" db="EMBL/GenBank/DDBJ databases">
        <title>Genomic Encyclopedia of Type Strains, Phase IV (KMG-IV): sequencing the most valuable type-strain genomes for metagenomic binning, comparative biology and taxonomic classification.</title>
        <authorList>
            <person name="Goeker M."/>
        </authorList>
    </citation>
    <scope>NUCLEOTIDE SEQUENCE</scope>
    <source>
        <strain evidence="10">DSM 44596</strain>
    </source>
</reference>
<dbReference type="AlphaFoldDB" id="A0A652YP47"/>
<feature type="transmembrane region" description="Helical" evidence="8">
    <location>
        <begin position="31"/>
        <end position="56"/>
    </location>
</feature>
<dbReference type="PANTHER" id="PTHR30269:SF37">
    <property type="entry name" value="MEMBRANE TRANSPORTER PROTEIN"/>
    <property type="match status" value="1"/>
</dbReference>
<dbReference type="Pfam" id="PF01925">
    <property type="entry name" value="TauE"/>
    <property type="match status" value="1"/>
</dbReference>
<evidence type="ECO:0000256" key="9">
    <source>
        <dbReference type="SAM" id="SignalP"/>
    </source>
</evidence>
<feature type="signal peptide" evidence="9">
    <location>
        <begin position="1"/>
        <end position="18"/>
    </location>
</feature>
<feature type="transmembrane region" description="Helical" evidence="8">
    <location>
        <begin position="218"/>
        <end position="238"/>
    </location>
</feature>
<evidence type="ECO:0000256" key="3">
    <source>
        <dbReference type="ARBA" id="ARBA00022448"/>
    </source>
</evidence>
<gene>
    <name evidence="10" type="ORF">FNL38_104152</name>
</gene>
<keyword evidence="7 8" id="KW-0472">Membrane</keyword>
<feature type="transmembrane region" description="Helical" evidence="8">
    <location>
        <begin position="153"/>
        <end position="174"/>
    </location>
</feature>
<feature type="chain" id="PRO_5039190796" description="Probable membrane transporter protein" evidence="9">
    <location>
        <begin position="19"/>
        <end position="239"/>
    </location>
</feature>
<name>A0A652YP47_NOCGL</name>
<evidence type="ECO:0000256" key="5">
    <source>
        <dbReference type="ARBA" id="ARBA00022692"/>
    </source>
</evidence>
<evidence type="ECO:0000256" key="7">
    <source>
        <dbReference type="ARBA" id="ARBA00023136"/>
    </source>
</evidence>
<dbReference type="PANTHER" id="PTHR30269">
    <property type="entry name" value="TRANSMEMBRANE PROTEIN YFCA"/>
    <property type="match status" value="1"/>
</dbReference>
<dbReference type="EMBL" id="VNIQ01000004">
    <property type="protein sequence ID" value="TYQ03784.1"/>
    <property type="molecule type" value="Genomic_DNA"/>
</dbReference>